<comment type="catalytic activity">
    <reaction evidence="10 11">
        <text>heme b + (2E,6E)-farnesyl diphosphate + H2O = Fe(II)-heme o + diphosphate</text>
        <dbReference type="Rhea" id="RHEA:28070"/>
        <dbReference type="ChEBI" id="CHEBI:15377"/>
        <dbReference type="ChEBI" id="CHEBI:33019"/>
        <dbReference type="ChEBI" id="CHEBI:60344"/>
        <dbReference type="ChEBI" id="CHEBI:60530"/>
        <dbReference type="ChEBI" id="CHEBI:175763"/>
        <dbReference type="EC" id="2.5.1.141"/>
    </reaction>
</comment>
<comment type="pathway">
    <text evidence="3 11">Porphyrin-containing compound metabolism; heme O biosynthesis; heme O from protoheme: step 1/1.</text>
</comment>
<dbReference type="GO" id="GO:0005886">
    <property type="term" value="C:plasma membrane"/>
    <property type="evidence" value="ECO:0007669"/>
    <property type="project" value="UniProtKB-SubCell"/>
</dbReference>
<dbReference type="STRING" id="1550241.MA03_04535"/>
<evidence type="ECO:0000256" key="4">
    <source>
        <dbReference type="ARBA" id="ARBA00010223"/>
    </source>
</evidence>
<dbReference type="InterPro" id="IPR006369">
    <property type="entry name" value="Protohaem_IX_farnesylTrfase"/>
</dbReference>
<keyword evidence="6 11" id="KW-0812">Transmembrane</keyword>
<dbReference type="UniPathway" id="UPA00834">
    <property type="reaction ID" value="UER00712"/>
</dbReference>
<evidence type="ECO:0000256" key="5">
    <source>
        <dbReference type="ARBA" id="ARBA00022679"/>
    </source>
</evidence>
<feature type="transmembrane region" description="Helical" evidence="11">
    <location>
        <begin position="109"/>
        <end position="129"/>
    </location>
</feature>
<keyword evidence="11" id="KW-1003">Cell membrane</keyword>
<dbReference type="Pfam" id="PF01040">
    <property type="entry name" value="UbiA"/>
    <property type="match status" value="1"/>
</dbReference>
<gene>
    <name evidence="11" type="primary">ctaB</name>
    <name evidence="12" type="ORF">MA03_04535</name>
</gene>
<evidence type="ECO:0000256" key="3">
    <source>
        <dbReference type="ARBA" id="ARBA00004919"/>
    </source>
</evidence>
<dbReference type="GO" id="GO:0008495">
    <property type="term" value="F:protoheme IX farnesyltransferase activity"/>
    <property type="evidence" value="ECO:0007669"/>
    <property type="project" value="UniProtKB-UniRule"/>
</dbReference>
<dbReference type="PATRIC" id="fig|1550241.5.peg.961"/>
<dbReference type="InterPro" id="IPR000537">
    <property type="entry name" value="UbiA_prenyltransferase"/>
</dbReference>
<dbReference type="OrthoDB" id="131615at2157"/>
<protein>
    <recommendedName>
        <fullName evidence="11">Protoheme IX farnesyltransferase</fullName>
        <ecNumber evidence="11">2.5.1.141</ecNumber>
    </recommendedName>
    <alternativeName>
        <fullName evidence="11">Heme B farnesyltransferase</fullName>
    </alternativeName>
    <alternativeName>
        <fullName evidence="11">Heme O synthase</fullName>
    </alternativeName>
</protein>
<feature type="transmembrane region" description="Helical" evidence="11">
    <location>
        <begin position="232"/>
        <end position="250"/>
    </location>
</feature>
<dbReference type="HOGENOM" id="CLU_029631_0_1_2"/>
<feature type="transmembrane region" description="Helical" evidence="11">
    <location>
        <begin position="43"/>
        <end position="63"/>
    </location>
</feature>
<dbReference type="NCBIfam" id="TIGR01473">
    <property type="entry name" value="cyoE_ctaB"/>
    <property type="match status" value="1"/>
</dbReference>
<dbReference type="EMBL" id="CP009961">
    <property type="protein sequence ID" value="AKG38691.1"/>
    <property type="molecule type" value="Genomic_DNA"/>
</dbReference>
<keyword evidence="5 11" id="KW-0808">Transferase</keyword>
<keyword evidence="9 11" id="KW-0472">Membrane</keyword>
<dbReference type="RefSeq" id="WP_052884138.1">
    <property type="nucleotide sequence ID" value="NZ_CP009961.1"/>
</dbReference>
<comment type="similarity">
    <text evidence="4">In the C-terminal section; belongs to the UbiA prenyltransferase family. Protoheme IX farnesyltransferase subfamily.</text>
</comment>
<feature type="transmembrane region" description="Helical" evidence="11">
    <location>
        <begin position="262"/>
        <end position="283"/>
    </location>
</feature>
<dbReference type="AlphaFoldDB" id="A0A0F7CL29"/>
<keyword evidence="13" id="KW-1185">Reference proteome</keyword>
<dbReference type="Gene3D" id="1.10.357.140">
    <property type="entry name" value="UbiA prenyltransferase"/>
    <property type="match status" value="1"/>
</dbReference>
<comment type="function">
    <text evidence="1 11">Converts heme B (protoheme IX) to heme O by substitution of the vinyl group on carbon 2 of heme B porphyrin ring with a hydroxyethyl farnesyl side group.</text>
</comment>
<reference evidence="12 13" key="1">
    <citation type="journal article" date="2015" name="Stand. Genomic Sci.">
        <title>Complete genome sequence of and proposal of Thermofilum uzonense sp. nov. a novel hyperthermophilic crenarchaeon and emended description of the genus Thermofilum.</title>
        <authorList>
            <person name="Toshchakov S.V."/>
            <person name="Korzhenkov A.A."/>
            <person name="Samarov N.I."/>
            <person name="Mazunin I.O."/>
            <person name="Mozhey O.I."/>
            <person name="Shmyr I.S."/>
            <person name="Derbikova K.S."/>
            <person name="Taranov E.A."/>
            <person name="Dominova I.N."/>
            <person name="Bonch-Osmolovskaya E.A."/>
            <person name="Patrushev M.V."/>
            <person name="Podosokorskaya O.A."/>
            <person name="Kublanov I.V."/>
        </authorList>
    </citation>
    <scope>NUCLEOTIDE SEQUENCE [LARGE SCALE GENOMIC DNA]</scope>
    <source>
        <strain evidence="12 13">1807-2</strain>
    </source>
</reference>
<dbReference type="GeneID" id="25401472"/>
<dbReference type="GO" id="GO:0048034">
    <property type="term" value="P:heme O biosynthetic process"/>
    <property type="evidence" value="ECO:0007669"/>
    <property type="project" value="UniProtKB-UniRule"/>
</dbReference>
<comment type="subcellular location">
    <subcellularLocation>
        <location evidence="2 11">Cell membrane</location>
        <topology evidence="2 11">Multi-pass membrane protein</topology>
    </subcellularLocation>
</comment>
<evidence type="ECO:0000313" key="12">
    <source>
        <dbReference type="EMBL" id="AKG38691.1"/>
    </source>
</evidence>
<proteinExistence type="inferred from homology"/>
<dbReference type="PROSITE" id="PS00943">
    <property type="entry name" value="UBIA"/>
    <property type="match status" value="1"/>
</dbReference>
<dbReference type="KEGG" id="thf:MA03_04535"/>
<dbReference type="HAMAP" id="MF_00154">
    <property type="entry name" value="CyoE_CtaB"/>
    <property type="match status" value="1"/>
</dbReference>
<evidence type="ECO:0000256" key="11">
    <source>
        <dbReference type="HAMAP-Rule" id="MF_00154"/>
    </source>
</evidence>
<feature type="transmembrane region" description="Helical" evidence="11">
    <location>
        <begin position="208"/>
        <end position="226"/>
    </location>
</feature>
<evidence type="ECO:0000256" key="6">
    <source>
        <dbReference type="ARBA" id="ARBA00022692"/>
    </source>
</evidence>
<organism evidence="12 13">
    <name type="scientific">Infirmifilum uzonense</name>
    <dbReference type="NCBI Taxonomy" id="1550241"/>
    <lineage>
        <taxon>Archaea</taxon>
        <taxon>Thermoproteota</taxon>
        <taxon>Thermoprotei</taxon>
        <taxon>Thermofilales</taxon>
        <taxon>Thermofilaceae</taxon>
        <taxon>Infirmifilum</taxon>
    </lineage>
</organism>
<keyword evidence="8 11" id="KW-0350">Heme biosynthesis</keyword>
<dbReference type="InterPro" id="IPR030470">
    <property type="entry name" value="UbiA_prenylTrfase_CS"/>
</dbReference>
<evidence type="ECO:0000256" key="2">
    <source>
        <dbReference type="ARBA" id="ARBA00004651"/>
    </source>
</evidence>
<dbReference type="PANTHER" id="PTHR43448">
    <property type="entry name" value="PROTOHEME IX FARNESYLTRANSFERASE, MITOCHONDRIAL"/>
    <property type="match status" value="1"/>
</dbReference>
<sequence length="284" mass="31493">MNLTFKELLFDFFKLKQSLLLIWTGFFAFLAASNVKPNPSHLVLTLLSMFFTMSGTVGLNMVLDADIDSLMFRTHRRPIPSGRLSKQEGALLSLLAVAIGLVLGVMVNFWVFLAGLLGFTIDIILYTYLLKRRSPWSTVFGGFAGGMPALGGWVGATGSLDMHGVLLMLLVAVWSNLHIWTLATYYVEDYRRASVPMLPVVMGERAGVLGSITSAIIVGLIVYSLYTLGVLTTYGFLLSIVPLVIVLFYLTKGLMTKEYKTWSYKAFKIANMFMAIVFLALILR</sequence>
<dbReference type="CDD" id="cd13957">
    <property type="entry name" value="PT_UbiA_Cox10"/>
    <property type="match status" value="1"/>
</dbReference>
<feature type="transmembrane region" description="Helical" evidence="11">
    <location>
        <begin position="84"/>
        <end position="103"/>
    </location>
</feature>
<dbReference type="Proteomes" id="UP000067434">
    <property type="component" value="Chromosome"/>
</dbReference>
<name>A0A0F7CL29_9CREN</name>
<evidence type="ECO:0000256" key="7">
    <source>
        <dbReference type="ARBA" id="ARBA00022989"/>
    </source>
</evidence>
<dbReference type="PANTHER" id="PTHR43448:SF2">
    <property type="entry name" value="PROTOHEME IX FARNESYLTRANSFERASE, MITOCHONDRIAL"/>
    <property type="match status" value="1"/>
</dbReference>
<evidence type="ECO:0000256" key="1">
    <source>
        <dbReference type="ARBA" id="ARBA00004019"/>
    </source>
</evidence>
<comment type="similarity">
    <text evidence="11">Belongs to the UbiA prenyltransferase family. Protoheme IX farnesyltransferase subfamily.</text>
</comment>
<evidence type="ECO:0000256" key="8">
    <source>
        <dbReference type="ARBA" id="ARBA00023133"/>
    </source>
</evidence>
<evidence type="ECO:0000256" key="9">
    <source>
        <dbReference type="ARBA" id="ARBA00023136"/>
    </source>
</evidence>
<dbReference type="EC" id="2.5.1.141" evidence="11"/>
<dbReference type="InterPro" id="IPR044878">
    <property type="entry name" value="UbiA_sf"/>
</dbReference>
<feature type="transmembrane region" description="Helical" evidence="11">
    <location>
        <begin position="136"/>
        <end position="156"/>
    </location>
</feature>
<feature type="transmembrane region" description="Helical" evidence="11">
    <location>
        <begin position="162"/>
        <end position="187"/>
    </location>
</feature>
<evidence type="ECO:0000256" key="10">
    <source>
        <dbReference type="ARBA" id="ARBA00047690"/>
    </source>
</evidence>
<evidence type="ECO:0000313" key="13">
    <source>
        <dbReference type="Proteomes" id="UP000067434"/>
    </source>
</evidence>
<keyword evidence="7 11" id="KW-1133">Transmembrane helix</keyword>
<comment type="miscellaneous">
    <text evidence="11">Carbon 2 of the heme B porphyrin ring is defined according to the Fischer nomenclature.</text>
</comment>
<accession>A0A0F7CL29</accession>